<name>A0AAV5VCZ9_9BILA</name>
<proteinExistence type="predicted"/>
<accession>A0AAV5VCZ9</accession>
<feature type="non-terminal residue" evidence="2">
    <location>
        <position position="1"/>
    </location>
</feature>
<evidence type="ECO:0000256" key="1">
    <source>
        <dbReference type="SAM" id="MobiDB-lite"/>
    </source>
</evidence>
<keyword evidence="3" id="KW-1185">Reference proteome</keyword>
<dbReference type="Proteomes" id="UP001432322">
    <property type="component" value="Unassembled WGS sequence"/>
</dbReference>
<evidence type="ECO:0000313" key="3">
    <source>
        <dbReference type="Proteomes" id="UP001432322"/>
    </source>
</evidence>
<evidence type="ECO:0000313" key="2">
    <source>
        <dbReference type="EMBL" id="GMT15795.1"/>
    </source>
</evidence>
<feature type="non-terminal residue" evidence="2">
    <location>
        <position position="116"/>
    </location>
</feature>
<gene>
    <name evidence="2" type="ORF">PFISCL1PPCAC_7092</name>
</gene>
<sequence>DKWRMSDGSVSAGKMECKPQSTGSKTPAWIWTGGGEQKALACSDKFVCSEFSKLSKADSIVTVNSTSLACKDNKKIIQVIGGTEPTSPSLKCDSTDGLYKMADGQSVPREAKLKCI</sequence>
<organism evidence="2 3">
    <name type="scientific">Pristionchus fissidentatus</name>
    <dbReference type="NCBI Taxonomy" id="1538716"/>
    <lineage>
        <taxon>Eukaryota</taxon>
        <taxon>Metazoa</taxon>
        <taxon>Ecdysozoa</taxon>
        <taxon>Nematoda</taxon>
        <taxon>Chromadorea</taxon>
        <taxon>Rhabditida</taxon>
        <taxon>Rhabditina</taxon>
        <taxon>Diplogasteromorpha</taxon>
        <taxon>Diplogasteroidea</taxon>
        <taxon>Neodiplogasteridae</taxon>
        <taxon>Pristionchus</taxon>
    </lineage>
</organism>
<dbReference type="EMBL" id="BTSY01000002">
    <property type="protein sequence ID" value="GMT15795.1"/>
    <property type="molecule type" value="Genomic_DNA"/>
</dbReference>
<comment type="caution">
    <text evidence="2">The sequence shown here is derived from an EMBL/GenBank/DDBJ whole genome shotgun (WGS) entry which is preliminary data.</text>
</comment>
<reference evidence="2" key="1">
    <citation type="submission" date="2023-10" db="EMBL/GenBank/DDBJ databases">
        <title>Genome assembly of Pristionchus species.</title>
        <authorList>
            <person name="Yoshida K."/>
            <person name="Sommer R.J."/>
        </authorList>
    </citation>
    <scope>NUCLEOTIDE SEQUENCE</scope>
    <source>
        <strain evidence="2">RS5133</strain>
    </source>
</reference>
<protein>
    <submittedName>
        <fullName evidence="2">Uncharacterized protein</fullName>
    </submittedName>
</protein>
<dbReference type="AlphaFoldDB" id="A0AAV5VCZ9"/>
<feature type="region of interest" description="Disordered" evidence="1">
    <location>
        <begin position="1"/>
        <end position="28"/>
    </location>
</feature>